<dbReference type="FunFam" id="1.20.140.150:FF:000041">
    <property type="entry name" value="Transmembrane protein 202"/>
    <property type="match status" value="1"/>
</dbReference>
<dbReference type="AlphaFoldDB" id="A0A8C0JYA5"/>
<feature type="transmembrane region" description="Helical" evidence="7">
    <location>
        <begin position="54"/>
        <end position="73"/>
    </location>
</feature>
<feature type="compositionally biased region" description="Basic and acidic residues" evidence="6">
    <location>
        <begin position="249"/>
        <end position="272"/>
    </location>
</feature>
<proteinExistence type="predicted"/>
<evidence type="ECO:0000256" key="2">
    <source>
        <dbReference type="ARBA" id="ARBA00022692"/>
    </source>
</evidence>
<reference evidence="8" key="2">
    <citation type="submission" date="2025-09" db="UniProtKB">
        <authorList>
            <consortium name="Ensembl"/>
        </authorList>
    </citation>
    <scope>IDENTIFICATION</scope>
</reference>
<keyword evidence="4 7" id="KW-0472">Membrane</keyword>
<evidence type="ECO:0000313" key="9">
    <source>
        <dbReference type="Proteomes" id="UP000694391"/>
    </source>
</evidence>
<evidence type="ECO:0000256" key="4">
    <source>
        <dbReference type="ARBA" id="ARBA00023136"/>
    </source>
</evidence>
<evidence type="ECO:0000256" key="5">
    <source>
        <dbReference type="ARBA" id="ARBA00067892"/>
    </source>
</evidence>
<dbReference type="GeneTree" id="ENSGT00940000163538"/>
<feature type="region of interest" description="Disordered" evidence="6">
    <location>
        <begin position="22"/>
        <end position="43"/>
    </location>
</feature>
<protein>
    <recommendedName>
        <fullName evidence="5">Transmembrane protein 202</fullName>
    </recommendedName>
</protein>
<feature type="transmembrane region" description="Helical" evidence="7">
    <location>
        <begin position="117"/>
        <end position="137"/>
    </location>
</feature>
<dbReference type="InterPro" id="IPR050579">
    <property type="entry name" value="PMP-22/EMP/MP20-like"/>
</dbReference>
<dbReference type="GeneID" id="112675638"/>
<reference evidence="8" key="1">
    <citation type="submission" date="2025-08" db="UniProtKB">
        <authorList>
            <consortium name="Ensembl"/>
        </authorList>
    </citation>
    <scope>IDENTIFICATION</scope>
</reference>
<feature type="transmembrane region" description="Helical" evidence="7">
    <location>
        <begin position="157"/>
        <end position="181"/>
    </location>
</feature>
<dbReference type="PANTHER" id="PTHR10671:SF42">
    <property type="entry name" value="TRANSMEMBRANE PROTEIN 202"/>
    <property type="match status" value="1"/>
</dbReference>
<sequence length="272" mass="31215">MEKREQLVLTFYNPKVPKLKGNRNYQRPTLPINQHPSDSMPPQRQQQHVDQIHIYIRMLCVSLCGFGLLMLTGTSSLNWVQFLVIKNGLELYAGLWITCNHELCWSHTPKSPYYLQFSRAFFLISVFATLVALVWLISSCLSRRGSITTNLDLKVSILSFISAISLLLCLVLFLAQVYWHAKDALEPDLLWTYHINWWSDFLYMFSGIISFLNYMTFSFLSLDRNVSAIPIEKSRLGVGPVTTVLPDEDGGKLSPEKESPTEEVKTDSRMEL</sequence>
<keyword evidence="9" id="KW-1185">Reference proteome</keyword>
<name>A0A8C0JYA5_CANLU</name>
<dbReference type="Gene3D" id="1.20.140.150">
    <property type="match status" value="1"/>
</dbReference>
<dbReference type="RefSeq" id="XP_025328033.3">
    <property type="nucleotide sequence ID" value="XM_025472248.3"/>
</dbReference>
<feature type="transmembrane region" description="Helical" evidence="7">
    <location>
        <begin position="201"/>
        <end position="222"/>
    </location>
</feature>
<evidence type="ECO:0000256" key="3">
    <source>
        <dbReference type="ARBA" id="ARBA00022989"/>
    </source>
</evidence>
<accession>A0A8C0JYA5</accession>
<feature type="region of interest" description="Disordered" evidence="6">
    <location>
        <begin position="242"/>
        <end position="272"/>
    </location>
</feature>
<dbReference type="Ensembl" id="ENSCAFT00020009257.1">
    <property type="protein sequence ID" value="ENSCAFP00020007980.1"/>
    <property type="gene ID" value="ENSCAFG00020006457.1"/>
</dbReference>
<evidence type="ECO:0000256" key="1">
    <source>
        <dbReference type="ARBA" id="ARBA00004141"/>
    </source>
</evidence>
<evidence type="ECO:0000313" key="8">
    <source>
        <dbReference type="Ensembl" id="ENSCAFP00020007980.1"/>
    </source>
</evidence>
<evidence type="ECO:0000256" key="6">
    <source>
        <dbReference type="SAM" id="MobiDB-lite"/>
    </source>
</evidence>
<keyword evidence="2 7" id="KW-0812">Transmembrane</keyword>
<dbReference type="GO" id="GO:0005886">
    <property type="term" value="C:plasma membrane"/>
    <property type="evidence" value="ECO:0007669"/>
    <property type="project" value="TreeGrafter"/>
</dbReference>
<keyword evidence="3 7" id="KW-1133">Transmembrane helix</keyword>
<gene>
    <name evidence="8" type="primary">TMEM202</name>
</gene>
<dbReference type="PANTHER" id="PTHR10671">
    <property type="entry name" value="EPITHELIAL MEMBRANE PROTEIN-RELATED"/>
    <property type="match status" value="1"/>
</dbReference>
<comment type="subcellular location">
    <subcellularLocation>
        <location evidence="1">Membrane</location>
        <topology evidence="1">Multi-pass membrane protein</topology>
    </subcellularLocation>
</comment>
<evidence type="ECO:0000256" key="7">
    <source>
        <dbReference type="SAM" id="Phobius"/>
    </source>
</evidence>
<organism evidence="8 9">
    <name type="scientific">Canis lupus dingo</name>
    <name type="common">dingo</name>
    <dbReference type="NCBI Taxonomy" id="286419"/>
    <lineage>
        <taxon>Eukaryota</taxon>
        <taxon>Metazoa</taxon>
        <taxon>Chordata</taxon>
        <taxon>Craniata</taxon>
        <taxon>Vertebrata</taxon>
        <taxon>Euteleostomi</taxon>
        <taxon>Mammalia</taxon>
        <taxon>Eutheria</taxon>
        <taxon>Laurasiatheria</taxon>
        <taxon>Carnivora</taxon>
        <taxon>Caniformia</taxon>
        <taxon>Canidae</taxon>
        <taxon>Canis</taxon>
    </lineage>
</organism>
<feature type="compositionally biased region" description="Polar residues" evidence="6">
    <location>
        <begin position="23"/>
        <end position="43"/>
    </location>
</feature>
<dbReference type="Proteomes" id="UP000694391">
    <property type="component" value="Unplaced"/>
</dbReference>